<evidence type="ECO:0000259" key="2">
    <source>
        <dbReference type="Pfam" id="PF14226"/>
    </source>
</evidence>
<dbReference type="Proteomes" id="UP000076532">
    <property type="component" value="Unassembled WGS sequence"/>
</dbReference>
<dbReference type="InterPro" id="IPR044861">
    <property type="entry name" value="IPNS-like_FE2OG_OXY"/>
</dbReference>
<dbReference type="OrthoDB" id="406156at2759"/>
<dbReference type="Pfam" id="PF03171">
    <property type="entry name" value="2OG-FeII_Oxy"/>
    <property type="match status" value="1"/>
</dbReference>
<organism evidence="3 4">
    <name type="scientific">Athelia psychrophila</name>
    <dbReference type="NCBI Taxonomy" id="1759441"/>
    <lineage>
        <taxon>Eukaryota</taxon>
        <taxon>Fungi</taxon>
        <taxon>Dikarya</taxon>
        <taxon>Basidiomycota</taxon>
        <taxon>Agaricomycotina</taxon>
        <taxon>Agaricomycetes</taxon>
        <taxon>Agaricomycetidae</taxon>
        <taxon>Atheliales</taxon>
        <taxon>Atheliaceae</taxon>
        <taxon>Athelia</taxon>
    </lineage>
</organism>
<dbReference type="EMBL" id="KV417483">
    <property type="protein sequence ID" value="KZP33291.1"/>
    <property type="molecule type" value="Genomic_DNA"/>
</dbReference>
<dbReference type="SUPFAM" id="SSF51197">
    <property type="entry name" value="Clavaminate synthase-like"/>
    <property type="match status" value="1"/>
</dbReference>
<keyword evidence="4" id="KW-1185">Reference proteome</keyword>
<dbReference type="Gene3D" id="2.60.120.330">
    <property type="entry name" value="B-lactam Antibiotic, Isopenicillin N Synthase, Chain"/>
    <property type="match status" value="1"/>
</dbReference>
<dbReference type="InterPro" id="IPR026992">
    <property type="entry name" value="DIOX_N"/>
</dbReference>
<reference evidence="3 4" key="1">
    <citation type="journal article" date="2016" name="Mol. Biol. Evol.">
        <title>Comparative Genomics of Early-Diverging Mushroom-Forming Fungi Provides Insights into the Origins of Lignocellulose Decay Capabilities.</title>
        <authorList>
            <person name="Nagy L.G."/>
            <person name="Riley R."/>
            <person name="Tritt A."/>
            <person name="Adam C."/>
            <person name="Daum C."/>
            <person name="Floudas D."/>
            <person name="Sun H."/>
            <person name="Yadav J.S."/>
            <person name="Pangilinan J."/>
            <person name="Larsson K.H."/>
            <person name="Matsuura K."/>
            <person name="Barry K."/>
            <person name="Labutti K."/>
            <person name="Kuo R."/>
            <person name="Ohm R.A."/>
            <person name="Bhattacharya S.S."/>
            <person name="Shirouzu T."/>
            <person name="Yoshinaga Y."/>
            <person name="Martin F.M."/>
            <person name="Grigoriev I.V."/>
            <person name="Hibbett D.S."/>
        </authorList>
    </citation>
    <scope>NUCLEOTIDE SEQUENCE [LARGE SCALE GENOMIC DNA]</scope>
    <source>
        <strain evidence="3 4">CBS 109695</strain>
    </source>
</reference>
<dbReference type="AlphaFoldDB" id="A0A166W1P6"/>
<evidence type="ECO:0000313" key="4">
    <source>
        <dbReference type="Proteomes" id="UP000076532"/>
    </source>
</evidence>
<feature type="domain" description="Non-haem dioxygenase N-terminal" evidence="2">
    <location>
        <begin position="31"/>
        <end position="131"/>
    </location>
</feature>
<evidence type="ECO:0000259" key="1">
    <source>
        <dbReference type="Pfam" id="PF03171"/>
    </source>
</evidence>
<feature type="domain" description="Isopenicillin N synthase-like Fe(2+) 2OG dioxygenase" evidence="1">
    <location>
        <begin position="213"/>
        <end position="292"/>
    </location>
</feature>
<proteinExistence type="predicted"/>
<protein>
    <submittedName>
        <fullName evidence="3">Clavaminate synthase-like protein</fullName>
    </submittedName>
</protein>
<accession>A0A166W1P6</accession>
<evidence type="ECO:0000313" key="3">
    <source>
        <dbReference type="EMBL" id="KZP33291.1"/>
    </source>
</evidence>
<dbReference type="STRING" id="436010.A0A166W1P6"/>
<dbReference type="InterPro" id="IPR050231">
    <property type="entry name" value="Iron_ascorbate_oxido_reductase"/>
</dbReference>
<name>A0A166W1P6_9AGAM</name>
<dbReference type="PANTHER" id="PTHR47990">
    <property type="entry name" value="2-OXOGLUTARATE (2OG) AND FE(II)-DEPENDENT OXYGENASE SUPERFAMILY PROTEIN-RELATED"/>
    <property type="match status" value="1"/>
</dbReference>
<dbReference type="InterPro" id="IPR027443">
    <property type="entry name" value="IPNS-like_sf"/>
</dbReference>
<gene>
    <name evidence="3" type="ORF">FIBSPDRAFT_847946</name>
</gene>
<dbReference type="Pfam" id="PF14226">
    <property type="entry name" value="DIOX_N"/>
    <property type="match status" value="1"/>
</dbReference>
<sequence length="368" mass="41473">MPSLLNQTPAVAPYTTHPPTTATLDWAPLATIDLSKFDAPGGKQALAKDLQEAMKRWSFWIVTNTGIPQEDVDRQLSIANGFFQLPIEEKRKVSCDFSVGNYFGYREPTRFIGDSDVKENMETLNIPKFIPEYADVPQHDFTKAFHAEIAPFHKALWDKVVRKLMVLFAIILELPEQYFVERHAYDRAADAAFLAELVYGLTAIEVSSAVRHKHVRGSLTLIFSQNVAALQIRTLDNEWKWVKPVDGGITCNTADTLSFLTKGYIKSTIHRVVRPPPDQSDLHRLGLLYFVRPGDDVDMVPAPSPVLRREGLLSKEDETGASSTEPVKGLEWVRTRVKNIHNGKAFRGGDKDGVMFSVKNLQVQDYYQ</sequence>